<evidence type="ECO:0000256" key="1">
    <source>
        <dbReference type="SAM" id="MobiDB-lite"/>
    </source>
</evidence>
<evidence type="ECO:0000313" key="3">
    <source>
        <dbReference type="Proteomes" id="UP000265618"/>
    </source>
</evidence>
<accession>A0A9K3D808</accession>
<comment type="caution">
    <text evidence="2">The sequence shown here is derived from an EMBL/GenBank/DDBJ whole genome shotgun (WGS) entry which is preliminary data.</text>
</comment>
<proteinExistence type="predicted"/>
<name>A0A9K3D808_9EUKA</name>
<dbReference type="Proteomes" id="UP000265618">
    <property type="component" value="Unassembled WGS sequence"/>
</dbReference>
<keyword evidence="3" id="KW-1185">Reference proteome</keyword>
<protein>
    <submittedName>
        <fullName evidence="2">Uncharacterized protein</fullName>
    </submittedName>
</protein>
<feature type="compositionally biased region" description="Acidic residues" evidence="1">
    <location>
        <begin position="134"/>
        <end position="146"/>
    </location>
</feature>
<feature type="non-terminal residue" evidence="2">
    <location>
        <position position="332"/>
    </location>
</feature>
<dbReference type="AlphaFoldDB" id="A0A9K3D808"/>
<feature type="region of interest" description="Disordered" evidence="1">
    <location>
        <begin position="165"/>
        <end position="187"/>
    </location>
</feature>
<dbReference type="EMBL" id="BDIP01005772">
    <property type="protein sequence ID" value="GIQ90110.1"/>
    <property type="molecule type" value="Genomic_DNA"/>
</dbReference>
<feature type="region of interest" description="Disordered" evidence="1">
    <location>
        <begin position="96"/>
        <end position="153"/>
    </location>
</feature>
<feature type="compositionally biased region" description="Acidic residues" evidence="1">
    <location>
        <begin position="114"/>
        <end position="126"/>
    </location>
</feature>
<organism evidence="2 3">
    <name type="scientific">Kipferlia bialata</name>
    <dbReference type="NCBI Taxonomy" id="797122"/>
    <lineage>
        <taxon>Eukaryota</taxon>
        <taxon>Metamonada</taxon>
        <taxon>Carpediemonas-like organisms</taxon>
        <taxon>Kipferlia</taxon>
    </lineage>
</organism>
<reference evidence="2 3" key="1">
    <citation type="journal article" date="2018" name="PLoS ONE">
        <title>The draft genome of Kipferlia bialata reveals reductive genome evolution in fornicate parasites.</title>
        <authorList>
            <person name="Tanifuji G."/>
            <person name="Takabayashi S."/>
            <person name="Kume K."/>
            <person name="Takagi M."/>
            <person name="Nakayama T."/>
            <person name="Kamikawa R."/>
            <person name="Inagaki Y."/>
            <person name="Hashimoto T."/>
        </authorList>
    </citation>
    <scope>NUCLEOTIDE SEQUENCE [LARGE SCALE GENOMIC DNA]</scope>
    <source>
        <strain evidence="2">NY0173</strain>
    </source>
</reference>
<evidence type="ECO:0000313" key="2">
    <source>
        <dbReference type="EMBL" id="GIQ90110.1"/>
    </source>
</evidence>
<gene>
    <name evidence="2" type="ORF">KIPB_012773</name>
</gene>
<sequence>PFDASKEMLREKREVQRQGFRVRKMSELDGDVSWQDHVEEEYQQTLKKKERDNKETLHDIETKAKRMAVPEAGALRLSAPELGLSDAQVLANAMARDKARKAHGGDVFQQLMGGDDEETSEEEEGEYMGGREGEVEEASSEGEEGERDSPERHVSVAQMGVSQMGVSAGARASGPRVSGARPAVQSERSRALRLQAHMAISAPQGVGATRGTMPAKRVSMAPAQPAMPEPTPYVPPSAADMRERRLAVEETLANIRADIAPQYQQHLEAMAASAVTVAAECQRYLDTRRELSAFASLLELDATHHEAETERLSVMLDAMRRREAELQEKFVQ</sequence>